<feature type="transmembrane region" description="Helical" evidence="1">
    <location>
        <begin position="173"/>
        <end position="193"/>
    </location>
</feature>
<keyword evidence="1" id="KW-1133">Transmembrane helix</keyword>
<dbReference type="AlphaFoldDB" id="A0A0A1YK74"/>
<feature type="transmembrane region" description="Helical" evidence="1">
    <location>
        <begin position="62"/>
        <end position="81"/>
    </location>
</feature>
<reference evidence="2 3" key="1">
    <citation type="journal article" date="2014" name="Genome Announc.">
        <title>Draft Genome Sequence of Petroleum Oil-Degrading Marine Bacterium Pseudomonas taeanensis Strain MS-3, Isolated from a Crude Oil-Contaminated Seashore.</title>
        <authorList>
            <person name="Lee S.Y."/>
            <person name="Kim S.H."/>
            <person name="Lee D.G."/>
            <person name="Shin S."/>
            <person name="Yun S.H."/>
            <person name="Choi C.W."/>
            <person name="Chung Y.H."/>
            <person name="Choi J.S."/>
            <person name="Kahng H.Y."/>
            <person name="Kim S.I."/>
        </authorList>
    </citation>
    <scope>NUCLEOTIDE SEQUENCE [LARGE SCALE GENOMIC DNA]</scope>
    <source>
        <strain evidence="2 3">MS-3</strain>
    </source>
</reference>
<dbReference type="STRING" id="1395571.TMS3_0112750"/>
<evidence type="ECO:0000256" key="1">
    <source>
        <dbReference type="SAM" id="Phobius"/>
    </source>
</evidence>
<protein>
    <submittedName>
        <fullName evidence="2">Uncharacterized protein</fullName>
    </submittedName>
</protein>
<feature type="transmembrane region" description="Helical" evidence="1">
    <location>
        <begin position="93"/>
        <end position="112"/>
    </location>
</feature>
<comment type="caution">
    <text evidence="2">The sequence shown here is derived from an EMBL/GenBank/DDBJ whole genome shotgun (WGS) entry which is preliminary data.</text>
</comment>
<dbReference type="EMBL" id="AWSQ01000002">
    <property type="protein sequence ID" value="KFX70337.1"/>
    <property type="molecule type" value="Genomic_DNA"/>
</dbReference>
<accession>A0A0A1YK74</accession>
<proteinExistence type="predicted"/>
<organism evidence="2 3">
    <name type="scientific">Pseudomonas taeanensis MS-3</name>
    <dbReference type="NCBI Taxonomy" id="1395571"/>
    <lineage>
        <taxon>Bacteria</taxon>
        <taxon>Pseudomonadati</taxon>
        <taxon>Pseudomonadota</taxon>
        <taxon>Gammaproteobacteria</taxon>
        <taxon>Pseudomonadales</taxon>
        <taxon>Pseudomonadaceae</taxon>
        <taxon>Pseudomonas</taxon>
    </lineage>
</organism>
<keyword evidence="3" id="KW-1185">Reference proteome</keyword>
<evidence type="ECO:0000313" key="3">
    <source>
        <dbReference type="Proteomes" id="UP000030063"/>
    </source>
</evidence>
<keyword evidence="1" id="KW-0472">Membrane</keyword>
<feature type="transmembrane region" description="Helical" evidence="1">
    <location>
        <begin position="35"/>
        <end position="55"/>
    </location>
</feature>
<sequence>MSCLFLLAAGLLMAYNFQLAETNEYMGYRTFSIDLPYVIALITAIFFIGMLMPAAIRRPSDFFTLLYGLFVLLPYVTLFPIRNPVSLQDFMLFFSALAGPFFVVRIVSVVIPPLRVPGLITQKALVFLLAFLCVTGMFLALSSPTASAGFDLATSYERRIQGRDVFSAGTPLAYLNAAIVNGFAPFLAFVAGWQRRAWLLAFSLCCGLTFFYLLGLKAPLLFIAVASVIGYSARRGKVHAMVRTIYILLFTAFILFLFEYFFFGYSLVGDYFIRRAFSVPAWLSSAYFEFMTLGSTPAWLPLQGISSPDPITFLVGEGFLGFPGLNANTNAFIYQLAAGGIPMYALTILLVACVFALLDATYACRQNPALVYLGFSYAILLTEQAATTALVSSGIGMLVMLVVFSGAGERTNARSCSHHRLVEP</sequence>
<gene>
    <name evidence="2" type="ORF">TMS3_0112750</name>
</gene>
<feature type="transmembrane region" description="Helical" evidence="1">
    <location>
        <begin position="200"/>
        <end position="233"/>
    </location>
</feature>
<evidence type="ECO:0000313" key="2">
    <source>
        <dbReference type="EMBL" id="KFX70337.1"/>
    </source>
</evidence>
<feature type="transmembrane region" description="Helical" evidence="1">
    <location>
        <begin position="124"/>
        <end position="142"/>
    </location>
</feature>
<dbReference type="Proteomes" id="UP000030063">
    <property type="component" value="Unassembled WGS sequence"/>
</dbReference>
<feature type="transmembrane region" description="Helical" evidence="1">
    <location>
        <begin position="332"/>
        <end position="358"/>
    </location>
</feature>
<feature type="transmembrane region" description="Helical" evidence="1">
    <location>
        <begin position="370"/>
        <end position="403"/>
    </location>
</feature>
<keyword evidence="1" id="KW-0812">Transmembrane</keyword>
<name>A0A0A1YK74_9PSED</name>
<feature type="transmembrane region" description="Helical" evidence="1">
    <location>
        <begin position="245"/>
        <end position="268"/>
    </location>
</feature>